<dbReference type="InterPro" id="IPR025427">
    <property type="entry name" value="DUF4160"/>
</dbReference>
<dbReference type="EMBL" id="UETC01000001">
    <property type="protein sequence ID" value="SSA38636.1"/>
    <property type="molecule type" value="Genomic_DNA"/>
</dbReference>
<evidence type="ECO:0000313" key="4">
    <source>
        <dbReference type="Proteomes" id="UP000251571"/>
    </source>
</evidence>
<protein>
    <submittedName>
        <fullName evidence="1">Uncharacterized protein DUF4160</fullName>
    </submittedName>
</protein>
<dbReference type="OrthoDB" id="122670at2"/>
<evidence type="ECO:0000313" key="2">
    <source>
        <dbReference type="EMBL" id="SSA38636.1"/>
    </source>
</evidence>
<evidence type="ECO:0000313" key="1">
    <source>
        <dbReference type="EMBL" id="PWJ22358.1"/>
    </source>
</evidence>
<reference evidence="2 4" key="1">
    <citation type="submission" date="2016-10" db="EMBL/GenBank/DDBJ databases">
        <authorList>
            <person name="Cai Z."/>
        </authorList>
    </citation>
    <scope>NUCLEOTIDE SEQUENCE [LARGE SCALE GENOMIC DNA]</scope>
    <source>
        <strain evidence="2 4">DSM 25227</strain>
    </source>
</reference>
<dbReference type="Proteomes" id="UP000251571">
    <property type="component" value="Unassembled WGS sequence"/>
</dbReference>
<dbReference type="AlphaFoldDB" id="A0A2Y9A431"/>
<keyword evidence="3" id="KW-1185">Reference proteome</keyword>
<accession>A0A2Y9A431</accession>
<proteinExistence type="predicted"/>
<dbReference type="Proteomes" id="UP000245839">
    <property type="component" value="Unassembled WGS sequence"/>
</dbReference>
<name>A0A2Y9A431_9RHOB</name>
<sequence length="63" mass="6978">MPTVLREDGYRFFFYSNEGDPLEPPHIHVMKAGAEAKFWLGPPAELARSSGFDARALRDIAAG</sequence>
<organism evidence="2 4">
    <name type="scientific">Jannaschia seohaensis</name>
    <dbReference type="NCBI Taxonomy" id="475081"/>
    <lineage>
        <taxon>Bacteria</taxon>
        <taxon>Pseudomonadati</taxon>
        <taxon>Pseudomonadota</taxon>
        <taxon>Alphaproteobacteria</taxon>
        <taxon>Rhodobacterales</taxon>
        <taxon>Roseobacteraceae</taxon>
        <taxon>Jannaschia</taxon>
    </lineage>
</organism>
<gene>
    <name evidence="1" type="ORF">BCF38_101769</name>
    <name evidence="2" type="ORF">SAMN05421539_101769</name>
</gene>
<reference evidence="1 3" key="2">
    <citation type="submission" date="2018-03" db="EMBL/GenBank/DDBJ databases">
        <title>Genomic Encyclopedia of Archaeal and Bacterial Type Strains, Phase II (KMG-II): from individual species to whole genera.</title>
        <authorList>
            <person name="Goeker M."/>
        </authorList>
    </citation>
    <scope>NUCLEOTIDE SEQUENCE [LARGE SCALE GENOMIC DNA]</scope>
    <source>
        <strain evidence="1 3">DSM 25227</strain>
    </source>
</reference>
<dbReference type="EMBL" id="QGDJ01000001">
    <property type="protein sequence ID" value="PWJ22358.1"/>
    <property type="molecule type" value="Genomic_DNA"/>
</dbReference>
<dbReference type="RefSeq" id="WP_109562922.1">
    <property type="nucleotide sequence ID" value="NZ_QGDJ01000001.1"/>
</dbReference>
<dbReference type="Pfam" id="PF13711">
    <property type="entry name" value="DUF4160"/>
    <property type="match status" value="1"/>
</dbReference>
<evidence type="ECO:0000313" key="3">
    <source>
        <dbReference type="Proteomes" id="UP000245839"/>
    </source>
</evidence>